<feature type="domain" description="Helicase-associated" evidence="3">
    <location>
        <begin position="372"/>
        <end position="428"/>
    </location>
</feature>
<feature type="compositionally biased region" description="Acidic residues" evidence="2">
    <location>
        <begin position="540"/>
        <end position="559"/>
    </location>
</feature>
<protein>
    <recommendedName>
        <fullName evidence="3">Helicase-associated domain-containing protein</fullName>
    </recommendedName>
</protein>
<dbReference type="InterPro" id="IPR005114">
    <property type="entry name" value="Helicase_assoc"/>
</dbReference>
<gene>
    <name evidence="4" type="ORF">TDUB1175_LOCUS8316</name>
</gene>
<dbReference type="EMBL" id="HBED01016725">
    <property type="protein sequence ID" value="CAD8307318.1"/>
    <property type="molecule type" value="Transcribed_RNA"/>
</dbReference>
<feature type="compositionally biased region" description="Basic and acidic residues" evidence="2">
    <location>
        <begin position="630"/>
        <end position="639"/>
    </location>
</feature>
<feature type="compositionally biased region" description="Low complexity" evidence="2">
    <location>
        <begin position="25"/>
        <end position="35"/>
    </location>
</feature>
<dbReference type="Pfam" id="PF03457">
    <property type="entry name" value="HA"/>
    <property type="match status" value="1"/>
</dbReference>
<evidence type="ECO:0000256" key="1">
    <source>
        <dbReference type="SAM" id="Coils"/>
    </source>
</evidence>
<dbReference type="PANTHER" id="PTHR33418">
    <property type="entry name" value="HELICASE-ASSOCIATED"/>
    <property type="match status" value="1"/>
</dbReference>
<feature type="region of interest" description="Disordered" evidence="2">
    <location>
        <begin position="532"/>
        <end position="580"/>
    </location>
</feature>
<feature type="compositionally biased region" description="Polar residues" evidence="2">
    <location>
        <begin position="748"/>
        <end position="757"/>
    </location>
</feature>
<dbReference type="PANTHER" id="PTHR33418:SF1">
    <property type="entry name" value="HELICASE-ASSOCIATED DOMAIN-CONTAINING PROTEIN"/>
    <property type="match status" value="1"/>
</dbReference>
<dbReference type="AlphaFoldDB" id="A0A7R9Z738"/>
<feature type="region of interest" description="Disordered" evidence="2">
    <location>
        <begin position="163"/>
        <end position="207"/>
    </location>
</feature>
<dbReference type="Gene3D" id="6.10.140.530">
    <property type="match status" value="1"/>
</dbReference>
<feature type="region of interest" description="Disordered" evidence="2">
    <location>
        <begin position="1112"/>
        <end position="1143"/>
    </location>
</feature>
<feature type="coiled-coil region" evidence="1">
    <location>
        <begin position="858"/>
        <end position="905"/>
    </location>
</feature>
<feature type="compositionally biased region" description="Basic and acidic residues" evidence="2">
    <location>
        <begin position="734"/>
        <end position="746"/>
    </location>
</feature>
<keyword evidence="1" id="KW-0175">Coiled coil</keyword>
<feature type="region of interest" description="Disordered" evidence="2">
    <location>
        <begin position="730"/>
        <end position="770"/>
    </location>
</feature>
<evidence type="ECO:0000313" key="4">
    <source>
        <dbReference type="EMBL" id="CAD8307318.1"/>
    </source>
</evidence>
<evidence type="ECO:0000256" key="2">
    <source>
        <dbReference type="SAM" id="MobiDB-lite"/>
    </source>
</evidence>
<evidence type="ECO:0000259" key="3">
    <source>
        <dbReference type="Pfam" id="PF03457"/>
    </source>
</evidence>
<feature type="compositionally biased region" description="Basic residues" evidence="2">
    <location>
        <begin position="566"/>
        <end position="580"/>
    </location>
</feature>
<feature type="coiled-coil region" evidence="1">
    <location>
        <begin position="248"/>
        <end position="289"/>
    </location>
</feature>
<name>A0A7R9Z738_9STRA</name>
<feature type="region of interest" description="Disordered" evidence="2">
    <location>
        <begin position="630"/>
        <end position="665"/>
    </location>
</feature>
<reference evidence="4" key="1">
    <citation type="submission" date="2021-01" db="EMBL/GenBank/DDBJ databases">
        <authorList>
            <person name="Corre E."/>
            <person name="Pelletier E."/>
            <person name="Niang G."/>
            <person name="Scheremetjew M."/>
            <person name="Finn R."/>
            <person name="Kale V."/>
            <person name="Holt S."/>
            <person name="Cochrane G."/>
            <person name="Meng A."/>
            <person name="Brown T."/>
            <person name="Cohen L."/>
        </authorList>
    </citation>
    <scope>NUCLEOTIDE SEQUENCE</scope>
    <source>
        <strain evidence="4">CCMP147</strain>
    </source>
</reference>
<organism evidence="4">
    <name type="scientific">Pseudictyota dubia</name>
    <dbReference type="NCBI Taxonomy" id="2749911"/>
    <lineage>
        <taxon>Eukaryota</taxon>
        <taxon>Sar</taxon>
        <taxon>Stramenopiles</taxon>
        <taxon>Ochrophyta</taxon>
        <taxon>Bacillariophyta</taxon>
        <taxon>Mediophyceae</taxon>
        <taxon>Biddulphiophycidae</taxon>
        <taxon>Eupodiscales</taxon>
        <taxon>Odontellaceae</taxon>
        <taxon>Pseudictyota</taxon>
    </lineage>
</organism>
<feature type="compositionally biased region" description="Acidic residues" evidence="2">
    <location>
        <begin position="171"/>
        <end position="183"/>
    </location>
</feature>
<feature type="region of interest" description="Disordered" evidence="2">
    <location>
        <begin position="58"/>
        <end position="136"/>
    </location>
</feature>
<feature type="region of interest" description="Disordered" evidence="2">
    <location>
        <begin position="1066"/>
        <end position="1100"/>
    </location>
</feature>
<proteinExistence type="predicted"/>
<sequence length="1143" mass="131789">MSWYNQGQFYNTDQRHHSSQTYANQPQPQHQQQHHGTASEMTRLEALQLIGELGQDEQQLQEEQYQTAPLAKQCASPAMPRKRSRDRRSPLPSSLDEGWKKPTARKKRKRGELKRGELRAEAPASSAFKATKHRKHTRAEIQRVYGMCIAWGLSKADREAMLAEQNHKGDESEEDGDNSDEDGLGEKGTGAGGRKETAKGGEGYPELLPEKDDLPFLPLFAEPSYHLDALYDEVESALEDREGTWSAIEDANAELKDARRRLKEAVEEDAQMKAALEEAKDRARAAELEEPCLWNDMMQRLRDFHAAYGHVNIPSCRKIDREQDPGMYELARFDLSLKDRYKRGTLQRYPHRLKAVEELGFNWGERQEDLLEHRLEQLRQFKEKHGHCDVTRSDGKELYRWVGAVRVAHKTRTSGKKAYSKLSQSRYEKKLTKLREILGGEDAFNEWINSTHVRNRGGRRAEVMRVHREEMGHCVHPDPAMRRWVVGIRAKYQRKKEGRLYPNESINEGTIEALTDVGFCWTDRCTCEGAPKDQGILDDGSSDDTDEETDIEEGLETGADDSRTSLQKKKLSKKRRRSIRKRSDKAWNKWIDRLKAYKAEHGHSLVERKIDSKLHDWFYDARVSYNAFQQKKEEKRNGVDEEGAETDYPQSDDERKYSSHSRSRKYERVVMTEARASELEEFVSESRFSHMFKLWNEHKQKEGNCNHPDKKVMKWLRSCKNRRKKEIEGLQAWKKSEDEKNKERKTQSRAGPNTEGFTDSPEMVKRKKRKFTPLSPHEIELLDAAGVCWGYRCHCGKPDKKAELARGLKGKPQTPRTKQRSFDGRLAEFKEYKKKTGHCVHPDQRMRDWISVLKGRRRATLEKRLRDAEGENHDSTNDDVCDEVVGDEEDELRKKQKNRERLNKGGKYLPFCEKTMAKIEDLDICWGRGCQCTGWRRGCLFPGKVRPEQICNTSNDFSEVTPISELDADGNFGKDATIVPGSFDEMLAFFVVNRTVNGGCHSGYPQVQQWYQDMKTRYMNQKRCQKRTLTDTQMTALEASGICLENERCSCRKQGNLKTPLDEMCQAETRSEGEGNESEPPVRKTVAELSSSELEKLSTEVVEEIRKKECWSSDEFPCSSEDESSSGDDSSISESSTDDVVKD</sequence>
<feature type="compositionally biased region" description="Basic residues" evidence="2">
    <location>
        <begin position="102"/>
        <end position="112"/>
    </location>
</feature>
<accession>A0A7R9Z738</accession>
<feature type="region of interest" description="Disordered" evidence="2">
    <location>
        <begin position="13"/>
        <end position="38"/>
    </location>
</feature>